<accession>A0A6J4NWT9</accession>
<keyword evidence="2" id="KW-0012">Acyltransferase</keyword>
<reference evidence="5" key="1">
    <citation type="submission" date="2020-02" db="EMBL/GenBank/DDBJ databases">
        <authorList>
            <person name="Meier V. D."/>
        </authorList>
    </citation>
    <scope>NUCLEOTIDE SEQUENCE</scope>
    <source>
        <strain evidence="5">AVDCRST_MAG82</strain>
    </source>
</reference>
<dbReference type="Gene3D" id="3.40.630.30">
    <property type="match status" value="1"/>
</dbReference>
<sequence length="163" mass="18633">MRDIVVRRCEPEDYEAVHLVYSSPRVMAGTLGLPFSSEREVREEFARERDGSFPLVACVEEEVVGQLTLSIYTNPRTRHSGHFGIVVRDDWWGKGVGTALMEAALDLADNWLGLARLDLRVYVDNAPAISLYKRFGFEIEGTHRRFAYRNGEYVDAHVMARLR</sequence>
<dbReference type="PANTHER" id="PTHR43792">
    <property type="entry name" value="GNAT FAMILY, PUTATIVE (AFU_ORTHOLOGUE AFUA_3G00765)-RELATED-RELATED"/>
    <property type="match status" value="1"/>
</dbReference>
<gene>
    <name evidence="5" type="ORF">AVDCRST_MAG82-153</name>
</gene>
<comment type="similarity">
    <text evidence="3">Belongs to the acetyltransferase family. RimJ subfamily.</text>
</comment>
<evidence type="ECO:0000313" key="5">
    <source>
        <dbReference type="EMBL" id="CAA9400028.1"/>
    </source>
</evidence>
<dbReference type="InterPro" id="IPR000182">
    <property type="entry name" value="GNAT_dom"/>
</dbReference>
<keyword evidence="1" id="KW-0808">Transferase</keyword>
<dbReference type="SUPFAM" id="SSF55729">
    <property type="entry name" value="Acyl-CoA N-acyltransferases (Nat)"/>
    <property type="match status" value="1"/>
</dbReference>
<proteinExistence type="inferred from homology"/>
<dbReference type="PANTHER" id="PTHR43792:SF8">
    <property type="entry name" value="[RIBOSOMAL PROTEIN US5]-ALANINE N-ACETYLTRANSFERASE"/>
    <property type="match status" value="1"/>
</dbReference>
<name>A0A6J4NWT9_9ACTN</name>
<dbReference type="CDD" id="cd04301">
    <property type="entry name" value="NAT_SF"/>
    <property type="match status" value="1"/>
</dbReference>
<feature type="domain" description="N-acetyltransferase" evidence="4">
    <location>
        <begin position="4"/>
        <end position="163"/>
    </location>
</feature>
<dbReference type="InterPro" id="IPR016181">
    <property type="entry name" value="Acyl_CoA_acyltransferase"/>
</dbReference>
<organism evidence="5">
    <name type="scientific">uncultured Rubrobacteraceae bacterium</name>
    <dbReference type="NCBI Taxonomy" id="349277"/>
    <lineage>
        <taxon>Bacteria</taxon>
        <taxon>Bacillati</taxon>
        <taxon>Actinomycetota</taxon>
        <taxon>Rubrobacteria</taxon>
        <taxon>Rubrobacterales</taxon>
        <taxon>Rubrobacteraceae</taxon>
        <taxon>environmental samples</taxon>
    </lineage>
</organism>
<evidence type="ECO:0000256" key="2">
    <source>
        <dbReference type="ARBA" id="ARBA00023315"/>
    </source>
</evidence>
<protein>
    <recommendedName>
        <fullName evidence="4">N-acetyltransferase domain-containing protein</fullName>
    </recommendedName>
</protein>
<dbReference type="PROSITE" id="PS51186">
    <property type="entry name" value="GNAT"/>
    <property type="match status" value="1"/>
</dbReference>
<evidence type="ECO:0000259" key="4">
    <source>
        <dbReference type="PROSITE" id="PS51186"/>
    </source>
</evidence>
<dbReference type="AlphaFoldDB" id="A0A6J4NWT9"/>
<dbReference type="EMBL" id="CADCVA010000017">
    <property type="protein sequence ID" value="CAA9400028.1"/>
    <property type="molecule type" value="Genomic_DNA"/>
</dbReference>
<evidence type="ECO:0000256" key="1">
    <source>
        <dbReference type="ARBA" id="ARBA00022679"/>
    </source>
</evidence>
<evidence type="ECO:0000256" key="3">
    <source>
        <dbReference type="ARBA" id="ARBA00038502"/>
    </source>
</evidence>
<dbReference type="Pfam" id="PF00583">
    <property type="entry name" value="Acetyltransf_1"/>
    <property type="match status" value="1"/>
</dbReference>
<dbReference type="GO" id="GO:0016747">
    <property type="term" value="F:acyltransferase activity, transferring groups other than amino-acyl groups"/>
    <property type="evidence" value="ECO:0007669"/>
    <property type="project" value="InterPro"/>
</dbReference>
<dbReference type="InterPro" id="IPR051531">
    <property type="entry name" value="N-acetyltransferase"/>
</dbReference>